<accession>A0ABS6JS32</accession>
<dbReference type="Proteomes" id="UP000790580">
    <property type="component" value="Unassembled WGS sequence"/>
</dbReference>
<comment type="caution">
    <text evidence="2">The sequence shown here is derived from an EMBL/GenBank/DDBJ whole genome shotgun (WGS) entry which is preliminary data.</text>
</comment>
<dbReference type="EMBL" id="JAHQCR010000034">
    <property type="protein sequence ID" value="MBU9721378.1"/>
    <property type="molecule type" value="Genomic_DNA"/>
</dbReference>
<sequence length="126" mass="13908">MHKNLLFLVCFVLLAAACGSGAIENPTSKEILENNPDADIFVYDGIVFSNASDLPYYQLDHSEKGNVLGEIKETTDKSKRFKDFTSTVLPIGTPLYSTTEEQTDSHFTIIATVDEVDILYIALLEG</sequence>
<protein>
    <submittedName>
        <fullName evidence="2">Uncharacterized protein</fullName>
    </submittedName>
</protein>
<keyword evidence="1" id="KW-0732">Signal</keyword>
<proteinExistence type="predicted"/>
<name>A0ABS6JS32_9BACI</name>
<keyword evidence="3" id="KW-1185">Reference proteome</keyword>
<evidence type="ECO:0000256" key="1">
    <source>
        <dbReference type="SAM" id="SignalP"/>
    </source>
</evidence>
<evidence type="ECO:0000313" key="2">
    <source>
        <dbReference type="EMBL" id="MBU9721378.1"/>
    </source>
</evidence>
<reference evidence="2 3" key="1">
    <citation type="submission" date="2021-06" db="EMBL/GenBank/DDBJ databases">
        <title>Bacillus sp. RD4P76, an endophyte from a halophyte.</title>
        <authorList>
            <person name="Sun J.-Q."/>
        </authorList>
    </citation>
    <scope>NUCLEOTIDE SEQUENCE [LARGE SCALE GENOMIC DNA]</scope>
    <source>
        <strain evidence="2 3">JCM 17098</strain>
    </source>
</reference>
<feature type="signal peptide" evidence="1">
    <location>
        <begin position="1"/>
        <end position="22"/>
    </location>
</feature>
<dbReference type="PROSITE" id="PS51257">
    <property type="entry name" value="PROKAR_LIPOPROTEIN"/>
    <property type="match status" value="1"/>
</dbReference>
<evidence type="ECO:0000313" key="3">
    <source>
        <dbReference type="Proteomes" id="UP000790580"/>
    </source>
</evidence>
<gene>
    <name evidence="2" type="ORF">KS407_07950</name>
</gene>
<organism evidence="2 3">
    <name type="scientific">Evansella alkalicola</name>
    <dbReference type="NCBI Taxonomy" id="745819"/>
    <lineage>
        <taxon>Bacteria</taxon>
        <taxon>Bacillati</taxon>
        <taxon>Bacillota</taxon>
        <taxon>Bacilli</taxon>
        <taxon>Bacillales</taxon>
        <taxon>Bacillaceae</taxon>
        <taxon>Evansella</taxon>
    </lineage>
</organism>
<dbReference type="RefSeq" id="WP_088075466.1">
    <property type="nucleotide sequence ID" value="NZ_JAHQCR010000034.1"/>
</dbReference>
<feature type="chain" id="PRO_5047094742" evidence="1">
    <location>
        <begin position="23"/>
        <end position="126"/>
    </location>
</feature>